<dbReference type="OrthoDB" id="9986382at2"/>
<dbReference type="GeneID" id="61168046"/>
<comment type="subcellular location">
    <subcellularLocation>
        <location evidence="10">Cell membrane</location>
        <topology evidence="10">Multi-pass membrane protein</topology>
    </subcellularLocation>
    <subcellularLocation>
        <location evidence="1">Membrane</location>
        <topology evidence="1">Multi-pass membrane protein</topology>
    </subcellularLocation>
</comment>
<dbReference type="EMBL" id="VSZY01000011">
    <property type="protein sequence ID" value="MCU9969202.1"/>
    <property type="molecule type" value="Genomic_DNA"/>
</dbReference>
<dbReference type="RefSeq" id="WP_004012285.1">
    <property type="nucleotide sequence ID" value="NZ_CAMPNB010000001.1"/>
</dbReference>
<evidence type="ECO:0000313" key="16">
    <source>
        <dbReference type="Proteomes" id="UP000582487"/>
    </source>
</evidence>
<feature type="region of interest" description="Disordered" evidence="11">
    <location>
        <begin position="86"/>
        <end position="130"/>
    </location>
</feature>
<keyword evidence="10" id="KW-1003">Cell membrane</keyword>
<evidence type="ECO:0000256" key="10">
    <source>
        <dbReference type="RuleBase" id="RU365087"/>
    </source>
</evidence>
<comment type="similarity">
    <text evidence="2 10">Belongs to the SecG family.</text>
</comment>
<reference evidence="13 16" key="3">
    <citation type="submission" date="2020-04" db="EMBL/GenBank/DDBJ databases">
        <title>Antimicrobial susceptibility and clonality of vaginal-derived multi-drug resistant Mobiluncus isolates in China.</title>
        <authorList>
            <person name="Zhang X."/>
        </authorList>
    </citation>
    <scope>NUCLEOTIDE SEQUENCE [LARGE SCALE GENOMIC DNA]</scope>
    <source>
        <strain evidence="13 16">7</strain>
    </source>
</reference>
<dbReference type="EMBL" id="UGGQ01000006">
    <property type="protein sequence ID" value="STO17319.1"/>
    <property type="molecule type" value="Genomic_DNA"/>
</dbReference>
<dbReference type="GO" id="GO:0009306">
    <property type="term" value="P:protein secretion"/>
    <property type="evidence" value="ECO:0007669"/>
    <property type="project" value="UniProtKB-UniRule"/>
</dbReference>
<comment type="caution">
    <text evidence="10">Lacks conserved residue(s) required for the propagation of feature annotation.</text>
</comment>
<dbReference type="Pfam" id="PF03840">
    <property type="entry name" value="SecG"/>
    <property type="match status" value="1"/>
</dbReference>
<dbReference type="GO" id="GO:0015450">
    <property type="term" value="F:protein-transporting ATPase activity"/>
    <property type="evidence" value="ECO:0007669"/>
    <property type="project" value="UniProtKB-UniRule"/>
</dbReference>
<name>A0A2J9KRD0_9ACTO</name>
<evidence type="ECO:0000256" key="7">
    <source>
        <dbReference type="ARBA" id="ARBA00023010"/>
    </source>
</evidence>
<feature type="compositionally biased region" description="Polar residues" evidence="11">
    <location>
        <begin position="87"/>
        <end position="100"/>
    </location>
</feature>
<evidence type="ECO:0000256" key="6">
    <source>
        <dbReference type="ARBA" id="ARBA00022989"/>
    </source>
</evidence>
<evidence type="ECO:0000313" key="12">
    <source>
        <dbReference type="EMBL" id="MCU9969202.1"/>
    </source>
</evidence>
<evidence type="ECO:0000256" key="11">
    <source>
        <dbReference type="SAM" id="MobiDB-lite"/>
    </source>
</evidence>
<keyword evidence="7 10" id="KW-0811">Translocation</keyword>
<comment type="caution">
    <text evidence="13">The sequence shown here is derived from an EMBL/GenBank/DDBJ whole genome shotgun (WGS) entry which is preliminary data.</text>
</comment>
<evidence type="ECO:0000256" key="8">
    <source>
        <dbReference type="ARBA" id="ARBA00023136"/>
    </source>
</evidence>
<dbReference type="AlphaFoldDB" id="A0A2J9KRD0"/>
<comment type="function">
    <text evidence="9 10">Involved in protein export. Participates in an early event of protein translocation.</text>
</comment>
<evidence type="ECO:0000313" key="14">
    <source>
        <dbReference type="EMBL" id="STO17319.1"/>
    </source>
</evidence>
<evidence type="ECO:0000256" key="1">
    <source>
        <dbReference type="ARBA" id="ARBA00004141"/>
    </source>
</evidence>
<organism evidence="13 16">
    <name type="scientific">Mobiluncus mulieris</name>
    <dbReference type="NCBI Taxonomy" id="2052"/>
    <lineage>
        <taxon>Bacteria</taxon>
        <taxon>Bacillati</taxon>
        <taxon>Actinomycetota</taxon>
        <taxon>Actinomycetes</taxon>
        <taxon>Actinomycetales</taxon>
        <taxon>Actinomycetaceae</taxon>
        <taxon>Mobiluncus</taxon>
    </lineage>
</organism>
<evidence type="ECO:0000313" key="15">
    <source>
        <dbReference type="Proteomes" id="UP000255284"/>
    </source>
</evidence>
<keyword evidence="6 10" id="KW-1133">Transmembrane helix</keyword>
<evidence type="ECO:0000256" key="9">
    <source>
        <dbReference type="ARBA" id="ARBA00025182"/>
    </source>
</evidence>
<reference evidence="12 17" key="2">
    <citation type="submission" date="2019-08" db="EMBL/GenBank/DDBJ databases">
        <title>Comparison of rpoB and gyrB Sequences from Mobiluncus Species and Development of a Multiplex PCR Method for Clinical Detection of Mobiluncus curtisii and Mobiluncus mulieris.</title>
        <authorList>
            <person name="Yang L."/>
            <person name="Shen Y."/>
            <person name="Xu G."/>
            <person name="Shu L.-B."/>
            <person name="Hu J."/>
            <person name="Zhang R."/>
            <person name="Wang Y."/>
            <person name="Zhou H.-W."/>
            <person name="Zhang X."/>
        </authorList>
    </citation>
    <scope>NUCLEOTIDE SEQUENCE [LARGE SCALE GENOMIC DNA]</scope>
    <source>
        <strain evidence="12 17">M26</strain>
    </source>
</reference>
<keyword evidence="5 10" id="KW-0653">Protein transport</keyword>
<evidence type="ECO:0000256" key="4">
    <source>
        <dbReference type="ARBA" id="ARBA00022692"/>
    </source>
</evidence>
<protein>
    <recommendedName>
        <fullName evidence="10">Protein-export membrane protein SecG</fullName>
    </recommendedName>
</protein>
<dbReference type="EMBL" id="JABCUV010000001">
    <property type="protein sequence ID" value="NMW92387.1"/>
    <property type="molecule type" value="Genomic_DNA"/>
</dbReference>
<evidence type="ECO:0000313" key="17">
    <source>
        <dbReference type="Proteomes" id="UP001209486"/>
    </source>
</evidence>
<evidence type="ECO:0000256" key="2">
    <source>
        <dbReference type="ARBA" id="ARBA00008445"/>
    </source>
</evidence>
<dbReference type="GO" id="GO:0005886">
    <property type="term" value="C:plasma membrane"/>
    <property type="evidence" value="ECO:0007669"/>
    <property type="project" value="UniProtKB-SubCell"/>
</dbReference>
<accession>A0A2J9KRD0</accession>
<feature type="compositionally biased region" description="Low complexity" evidence="11">
    <location>
        <begin position="101"/>
        <end position="130"/>
    </location>
</feature>
<reference evidence="14 15" key="1">
    <citation type="submission" date="2018-06" db="EMBL/GenBank/DDBJ databases">
        <authorList>
            <consortium name="Pathogen Informatics"/>
            <person name="Doyle S."/>
        </authorList>
    </citation>
    <scope>NUCLEOTIDE SEQUENCE [LARGE SCALE GENOMIC DNA]</scope>
    <source>
        <strain evidence="14 15">NCTC11819</strain>
    </source>
</reference>
<feature type="transmembrane region" description="Helical" evidence="10">
    <location>
        <begin position="55"/>
        <end position="78"/>
    </location>
</feature>
<evidence type="ECO:0000256" key="5">
    <source>
        <dbReference type="ARBA" id="ARBA00022927"/>
    </source>
</evidence>
<keyword evidence="4 10" id="KW-0812">Transmembrane</keyword>
<keyword evidence="3 10" id="KW-0813">Transport</keyword>
<keyword evidence="8 10" id="KW-0472">Membrane</keyword>
<proteinExistence type="inferred from homology"/>
<dbReference type="Proteomes" id="UP000255284">
    <property type="component" value="Unassembled WGS sequence"/>
</dbReference>
<sequence>MLFALNVVAQVLLFLCSLLLILSILLHKGQGGGMSDMFGGGLTSAMSSSGVGQRNLNIATVVVTLVWLFAIVLFAFTMEKPAVADTSRPTAPISSQAPASTQPNLAPTQAPAPAQKTPSQSAPASQKPAK</sequence>
<dbReference type="NCBIfam" id="TIGR00810">
    <property type="entry name" value="secG"/>
    <property type="match status" value="1"/>
</dbReference>
<dbReference type="InterPro" id="IPR004692">
    <property type="entry name" value="SecG"/>
</dbReference>
<dbReference type="Proteomes" id="UP001209486">
    <property type="component" value="Unassembled WGS sequence"/>
</dbReference>
<dbReference type="Proteomes" id="UP000582487">
    <property type="component" value="Unassembled WGS sequence"/>
</dbReference>
<evidence type="ECO:0000256" key="3">
    <source>
        <dbReference type="ARBA" id="ARBA00022448"/>
    </source>
</evidence>
<gene>
    <name evidence="13" type="primary">secG</name>
    <name evidence="12" type="ORF">FYZ43_07285</name>
    <name evidence="13" type="ORF">HHJ74_01485</name>
    <name evidence="14" type="ORF">NCTC11819_01904</name>
</gene>
<evidence type="ECO:0000313" key="13">
    <source>
        <dbReference type="EMBL" id="NMW92387.1"/>
    </source>
</evidence>